<dbReference type="AlphaFoldDB" id="A0AA87ZRA0"/>
<sequence length="140" mass="15113">MGLPSLTTSGFAPLSSDLGAPPPLSRNLVLGHSPLPTRHSGLAELSARQSGLAGSVTRRRGVHARRRRRGPDDGEDEGGLWRPTSDLFRKEGEEGRARERERETASQSPALNLWGGGGRASVRPVEEREGGEGRERGDWV</sequence>
<feature type="compositionally biased region" description="Polar residues" evidence="1">
    <location>
        <begin position="1"/>
        <end position="10"/>
    </location>
</feature>
<organism evidence="2 3">
    <name type="scientific">Ficus carica</name>
    <name type="common">Common fig</name>
    <dbReference type="NCBI Taxonomy" id="3494"/>
    <lineage>
        <taxon>Eukaryota</taxon>
        <taxon>Viridiplantae</taxon>
        <taxon>Streptophyta</taxon>
        <taxon>Embryophyta</taxon>
        <taxon>Tracheophyta</taxon>
        <taxon>Spermatophyta</taxon>
        <taxon>Magnoliopsida</taxon>
        <taxon>eudicotyledons</taxon>
        <taxon>Gunneridae</taxon>
        <taxon>Pentapetalae</taxon>
        <taxon>rosids</taxon>
        <taxon>fabids</taxon>
        <taxon>Rosales</taxon>
        <taxon>Moraceae</taxon>
        <taxon>Ficeae</taxon>
        <taxon>Ficus</taxon>
    </lineage>
</organism>
<comment type="caution">
    <text evidence="2">The sequence shown here is derived from an EMBL/GenBank/DDBJ whole genome shotgun (WGS) entry which is preliminary data.</text>
</comment>
<evidence type="ECO:0000256" key="1">
    <source>
        <dbReference type="SAM" id="MobiDB-lite"/>
    </source>
</evidence>
<feature type="compositionally biased region" description="Basic residues" evidence="1">
    <location>
        <begin position="57"/>
        <end position="69"/>
    </location>
</feature>
<proteinExistence type="predicted"/>
<gene>
    <name evidence="2" type="ORF">TIFTF001_006464</name>
</gene>
<dbReference type="Proteomes" id="UP001187192">
    <property type="component" value="Unassembled WGS sequence"/>
</dbReference>
<accession>A0AA87ZRA0</accession>
<reference evidence="2" key="1">
    <citation type="submission" date="2023-07" db="EMBL/GenBank/DDBJ databases">
        <title>draft genome sequence of fig (Ficus carica).</title>
        <authorList>
            <person name="Takahashi T."/>
            <person name="Nishimura K."/>
        </authorList>
    </citation>
    <scope>NUCLEOTIDE SEQUENCE</scope>
</reference>
<evidence type="ECO:0000313" key="2">
    <source>
        <dbReference type="EMBL" id="GMN37020.1"/>
    </source>
</evidence>
<feature type="region of interest" description="Disordered" evidence="1">
    <location>
        <begin position="1"/>
        <end position="140"/>
    </location>
</feature>
<evidence type="ECO:0000313" key="3">
    <source>
        <dbReference type="Proteomes" id="UP001187192"/>
    </source>
</evidence>
<protein>
    <submittedName>
        <fullName evidence="2">Uncharacterized protein</fullName>
    </submittedName>
</protein>
<name>A0AA87ZRA0_FICCA</name>
<feature type="compositionally biased region" description="Basic and acidic residues" evidence="1">
    <location>
        <begin position="124"/>
        <end position="140"/>
    </location>
</feature>
<feature type="compositionally biased region" description="Basic and acidic residues" evidence="1">
    <location>
        <begin position="87"/>
        <end position="104"/>
    </location>
</feature>
<dbReference type="EMBL" id="BTGU01000006">
    <property type="protein sequence ID" value="GMN37020.1"/>
    <property type="molecule type" value="Genomic_DNA"/>
</dbReference>
<keyword evidence="3" id="KW-1185">Reference proteome</keyword>